<dbReference type="PRINTS" id="PR01036">
    <property type="entry name" value="TCRTETB"/>
</dbReference>
<keyword evidence="4 5" id="KW-0472">Membrane</keyword>
<evidence type="ECO:0000256" key="3">
    <source>
        <dbReference type="ARBA" id="ARBA00022989"/>
    </source>
</evidence>
<dbReference type="InterPro" id="IPR020846">
    <property type="entry name" value="MFS_dom"/>
</dbReference>
<dbReference type="InterPro" id="IPR036259">
    <property type="entry name" value="MFS_trans_sf"/>
</dbReference>
<dbReference type="EMBL" id="ML976615">
    <property type="protein sequence ID" value="KAF1847267.1"/>
    <property type="molecule type" value="Genomic_DNA"/>
</dbReference>
<feature type="transmembrane region" description="Helical" evidence="5">
    <location>
        <begin position="275"/>
        <end position="301"/>
    </location>
</feature>
<dbReference type="SUPFAM" id="SSF103473">
    <property type="entry name" value="MFS general substrate transporter"/>
    <property type="match status" value="1"/>
</dbReference>
<evidence type="ECO:0000259" key="6">
    <source>
        <dbReference type="PROSITE" id="PS50850"/>
    </source>
</evidence>
<evidence type="ECO:0000256" key="1">
    <source>
        <dbReference type="ARBA" id="ARBA00004141"/>
    </source>
</evidence>
<dbReference type="OrthoDB" id="6770063at2759"/>
<feature type="transmembrane region" description="Helical" evidence="5">
    <location>
        <begin position="134"/>
        <end position="156"/>
    </location>
</feature>
<accession>A0A9P4LAE1</accession>
<organism evidence="7 8">
    <name type="scientific">Cucurbitaria berberidis CBS 394.84</name>
    <dbReference type="NCBI Taxonomy" id="1168544"/>
    <lineage>
        <taxon>Eukaryota</taxon>
        <taxon>Fungi</taxon>
        <taxon>Dikarya</taxon>
        <taxon>Ascomycota</taxon>
        <taxon>Pezizomycotina</taxon>
        <taxon>Dothideomycetes</taxon>
        <taxon>Pleosporomycetidae</taxon>
        <taxon>Pleosporales</taxon>
        <taxon>Pleosporineae</taxon>
        <taxon>Cucurbitariaceae</taxon>
        <taxon>Cucurbitaria</taxon>
    </lineage>
</organism>
<dbReference type="GO" id="GO:0042908">
    <property type="term" value="P:xenobiotic transport"/>
    <property type="evidence" value="ECO:0007669"/>
    <property type="project" value="UniProtKB-ARBA"/>
</dbReference>
<feature type="transmembrane region" description="Helical" evidence="5">
    <location>
        <begin position="79"/>
        <end position="97"/>
    </location>
</feature>
<dbReference type="AlphaFoldDB" id="A0A9P4LAE1"/>
<protein>
    <submittedName>
        <fullName evidence="7">MFS general substrate transporter</fullName>
    </submittedName>
</protein>
<keyword evidence="2 5" id="KW-0812">Transmembrane</keyword>
<name>A0A9P4LAE1_9PLEO</name>
<dbReference type="PROSITE" id="PS00216">
    <property type="entry name" value="SUGAR_TRANSPORT_1"/>
    <property type="match status" value="1"/>
</dbReference>
<dbReference type="CDD" id="cd17323">
    <property type="entry name" value="MFS_Tpo1_MDR_like"/>
    <property type="match status" value="1"/>
</dbReference>
<gene>
    <name evidence="7" type="ORF">K460DRAFT_277187</name>
</gene>
<feature type="transmembrane region" description="Helical" evidence="5">
    <location>
        <begin position="449"/>
        <end position="471"/>
    </location>
</feature>
<feature type="transmembrane region" description="Helical" evidence="5">
    <location>
        <begin position="355"/>
        <end position="375"/>
    </location>
</feature>
<keyword evidence="3 5" id="KW-1133">Transmembrane helix</keyword>
<sequence>MAPVPASIPAPTQKVEDPYLVAFDPSFDVDNPKDWPSGRKWAVTDVLSATGFNRIMVSTIMAPALSTIAHELHMSSTEAVMALSIYLLATAFGPLVIGPLSEVYGRKTILHASNVWFLVWNIVCGFAKTKEVLVAARFLAGFGASSIYALAGGVLGDVWRPEQRGRSLGMYMLIPLLGAAVGPIIGGFMAFRTTWRWMFWSTSIFQAVMIAVSFTAFHETYAPTILTRRAAKLRKDTGDQRYYSEHERKIVDRSLISILGQALTRPIRLLAFHPVVQITGVISAISYGILYIVLATFASLWTKQYQQSVEISGLHYIAVALGEVAGMQIGAPIMDRYYRRMQARHPDGELAPEHRIPLSFPGAFIAAIGFIIYGWTAQYGVHWIAVDVGIFIASFGMQFAGMALQAYTMDTYSDHTSSALAATQFLRSMTAFLFPLFAPDMYNVMGYGWGNTAIGLLRLICGFAPLALWFWGAKLRKRIQSTE</sequence>
<evidence type="ECO:0000256" key="4">
    <source>
        <dbReference type="ARBA" id="ARBA00023136"/>
    </source>
</evidence>
<dbReference type="PROSITE" id="PS50850">
    <property type="entry name" value="MFS"/>
    <property type="match status" value="1"/>
</dbReference>
<evidence type="ECO:0000256" key="5">
    <source>
        <dbReference type="SAM" id="Phobius"/>
    </source>
</evidence>
<feature type="domain" description="Major facilitator superfamily (MFS) profile" evidence="6">
    <location>
        <begin position="43"/>
        <end position="476"/>
    </location>
</feature>
<feature type="transmembrane region" description="Helical" evidence="5">
    <location>
        <begin position="381"/>
        <end position="407"/>
    </location>
</feature>
<dbReference type="PANTHER" id="PTHR23502">
    <property type="entry name" value="MAJOR FACILITATOR SUPERFAMILY"/>
    <property type="match status" value="1"/>
</dbReference>
<dbReference type="GO" id="GO:0016020">
    <property type="term" value="C:membrane"/>
    <property type="evidence" value="ECO:0007669"/>
    <property type="project" value="UniProtKB-SubCell"/>
</dbReference>
<evidence type="ECO:0000313" key="8">
    <source>
        <dbReference type="Proteomes" id="UP000800039"/>
    </source>
</evidence>
<dbReference type="PANTHER" id="PTHR23502:SF60">
    <property type="entry name" value="MAJOR FACILITATOR SUPERFAMILY (MFS) PROFILE DOMAIN-CONTAINING PROTEIN-RELATED"/>
    <property type="match status" value="1"/>
</dbReference>
<dbReference type="InterPro" id="IPR011701">
    <property type="entry name" value="MFS"/>
</dbReference>
<feature type="transmembrane region" description="Helical" evidence="5">
    <location>
        <begin position="197"/>
        <end position="217"/>
    </location>
</feature>
<feature type="transmembrane region" description="Helical" evidence="5">
    <location>
        <begin position="313"/>
        <end position="334"/>
    </location>
</feature>
<evidence type="ECO:0000313" key="7">
    <source>
        <dbReference type="EMBL" id="KAF1847267.1"/>
    </source>
</evidence>
<dbReference type="GeneID" id="63845421"/>
<feature type="transmembrane region" description="Helical" evidence="5">
    <location>
        <begin position="419"/>
        <end position="437"/>
    </location>
</feature>
<evidence type="ECO:0000256" key="2">
    <source>
        <dbReference type="ARBA" id="ARBA00022692"/>
    </source>
</evidence>
<dbReference type="Proteomes" id="UP000800039">
    <property type="component" value="Unassembled WGS sequence"/>
</dbReference>
<reference evidence="7" key="1">
    <citation type="submission" date="2020-01" db="EMBL/GenBank/DDBJ databases">
        <authorList>
            <consortium name="DOE Joint Genome Institute"/>
            <person name="Haridas S."/>
            <person name="Albert R."/>
            <person name="Binder M."/>
            <person name="Bloem J."/>
            <person name="Labutti K."/>
            <person name="Salamov A."/>
            <person name="Andreopoulos B."/>
            <person name="Baker S.E."/>
            <person name="Barry K."/>
            <person name="Bills G."/>
            <person name="Bluhm B.H."/>
            <person name="Cannon C."/>
            <person name="Castanera R."/>
            <person name="Culley D.E."/>
            <person name="Daum C."/>
            <person name="Ezra D."/>
            <person name="Gonzalez J.B."/>
            <person name="Henrissat B."/>
            <person name="Kuo A."/>
            <person name="Liang C."/>
            <person name="Lipzen A."/>
            <person name="Lutzoni F."/>
            <person name="Magnuson J."/>
            <person name="Mondo S."/>
            <person name="Nolan M."/>
            <person name="Ohm R."/>
            <person name="Pangilinan J."/>
            <person name="Park H.-J."/>
            <person name="Ramirez L."/>
            <person name="Alfaro M."/>
            <person name="Sun H."/>
            <person name="Tritt A."/>
            <person name="Yoshinaga Y."/>
            <person name="Zwiers L.-H."/>
            <person name="Turgeon B.G."/>
            <person name="Goodwin S.B."/>
            <person name="Spatafora J.W."/>
            <person name="Crous P.W."/>
            <person name="Grigoriev I.V."/>
        </authorList>
    </citation>
    <scope>NUCLEOTIDE SEQUENCE</scope>
    <source>
        <strain evidence="7">CBS 394.84</strain>
    </source>
</reference>
<dbReference type="GO" id="GO:0140115">
    <property type="term" value="P:export across plasma membrane"/>
    <property type="evidence" value="ECO:0007669"/>
    <property type="project" value="UniProtKB-ARBA"/>
</dbReference>
<dbReference type="RefSeq" id="XP_040789830.1">
    <property type="nucleotide sequence ID" value="XM_040928168.1"/>
</dbReference>
<dbReference type="FunFam" id="1.20.1250.20:FF:000011">
    <property type="entry name" value="MFS multidrug transporter, putative"/>
    <property type="match status" value="1"/>
</dbReference>
<proteinExistence type="predicted"/>
<keyword evidence="8" id="KW-1185">Reference proteome</keyword>
<feature type="transmembrane region" description="Helical" evidence="5">
    <location>
        <begin position="109"/>
        <end position="128"/>
    </location>
</feature>
<dbReference type="GO" id="GO:0022857">
    <property type="term" value="F:transmembrane transporter activity"/>
    <property type="evidence" value="ECO:0007669"/>
    <property type="project" value="InterPro"/>
</dbReference>
<dbReference type="Gene3D" id="1.20.1250.20">
    <property type="entry name" value="MFS general substrate transporter like domains"/>
    <property type="match status" value="1"/>
</dbReference>
<dbReference type="Pfam" id="PF07690">
    <property type="entry name" value="MFS_1"/>
    <property type="match status" value="1"/>
</dbReference>
<comment type="caution">
    <text evidence="7">The sequence shown here is derived from an EMBL/GenBank/DDBJ whole genome shotgun (WGS) entry which is preliminary data.</text>
</comment>
<comment type="subcellular location">
    <subcellularLocation>
        <location evidence="1">Membrane</location>
        <topology evidence="1">Multi-pass membrane protein</topology>
    </subcellularLocation>
</comment>
<dbReference type="InterPro" id="IPR005829">
    <property type="entry name" value="Sugar_transporter_CS"/>
</dbReference>
<feature type="transmembrane region" description="Helical" evidence="5">
    <location>
        <begin position="168"/>
        <end position="191"/>
    </location>
</feature>